<dbReference type="GO" id="GO:0005737">
    <property type="term" value="C:cytoplasm"/>
    <property type="evidence" value="ECO:0007669"/>
    <property type="project" value="UniProtKB-SubCell"/>
</dbReference>
<dbReference type="PANTHER" id="PTHR30098">
    <property type="entry name" value="LEUCYL/PHENYLALANYL-TRNA--PROTEIN TRANSFERASE"/>
    <property type="match status" value="1"/>
</dbReference>
<dbReference type="GO" id="GO:0030163">
    <property type="term" value="P:protein catabolic process"/>
    <property type="evidence" value="ECO:0007669"/>
    <property type="project" value="InterPro"/>
</dbReference>
<keyword evidence="3" id="KW-0808">Transferase</keyword>
<keyword evidence="2" id="KW-0963">Cytoplasm</keyword>
<dbReference type="EMBL" id="UINC01050437">
    <property type="protein sequence ID" value="SVB63387.1"/>
    <property type="molecule type" value="Genomic_DNA"/>
</dbReference>
<evidence type="ECO:0000256" key="3">
    <source>
        <dbReference type="ARBA" id="ARBA00022679"/>
    </source>
</evidence>
<keyword evidence="4" id="KW-0012">Acyltransferase</keyword>
<dbReference type="SUPFAM" id="SSF55729">
    <property type="entry name" value="Acyl-CoA N-acyltransferases (Nat)"/>
    <property type="match status" value="1"/>
</dbReference>
<dbReference type="PANTHER" id="PTHR30098:SF2">
    <property type="entry name" value="LEUCYL_PHENYLALANYL-TRNA--PROTEIN TRANSFERASE"/>
    <property type="match status" value="1"/>
</dbReference>
<comment type="subcellular location">
    <subcellularLocation>
        <location evidence="1">Cytoplasm</location>
    </subcellularLocation>
</comment>
<dbReference type="Gene3D" id="3.30.70.3550">
    <property type="entry name" value="Leucyl/phenylalanyl-tRNA-protein transferase, N-terminal domain"/>
    <property type="match status" value="1"/>
</dbReference>
<dbReference type="InterPro" id="IPR042203">
    <property type="entry name" value="Leu/Phe-tRNA_Trfase_C"/>
</dbReference>
<proteinExistence type="predicted"/>
<evidence type="ECO:0000256" key="1">
    <source>
        <dbReference type="ARBA" id="ARBA00004496"/>
    </source>
</evidence>
<dbReference type="GO" id="GO:0008914">
    <property type="term" value="F:leucyl-tRNA--protein transferase activity"/>
    <property type="evidence" value="ECO:0007669"/>
    <property type="project" value="InterPro"/>
</dbReference>
<evidence type="ECO:0008006" key="6">
    <source>
        <dbReference type="Google" id="ProtNLM"/>
    </source>
</evidence>
<sequence>MSGQFEQYAFPPLETATPEGLLAVGGDLSSGRLLAAYRQGIFPWYSTGQPILWWSPDPRTVLYPEQLRVKRSLRSSLRNQGFRITTDRAFGAVIQSCAAPRSGESEGGTWITAHMMDAYTQLNRDGY</sequence>
<evidence type="ECO:0000256" key="4">
    <source>
        <dbReference type="ARBA" id="ARBA00023315"/>
    </source>
</evidence>
<dbReference type="AlphaFoldDB" id="A0A382FMP9"/>
<protein>
    <recommendedName>
        <fullName evidence="6">Leucyl/phenylalanyl-tRNA--protein transferase</fullName>
    </recommendedName>
</protein>
<dbReference type="InterPro" id="IPR042221">
    <property type="entry name" value="Leu/Phe-tRNA_Trfase_N"/>
</dbReference>
<name>A0A382FMP9_9ZZZZ</name>
<dbReference type="Gene3D" id="3.40.630.70">
    <property type="entry name" value="Leucyl/phenylalanyl-tRNA-protein transferase, C-terminal domain"/>
    <property type="match status" value="1"/>
</dbReference>
<accession>A0A382FMP9</accession>
<feature type="non-terminal residue" evidence="5">
    <location>
        <position position="127"/>
    </location>
</feature>
<dbReference type="InterPro" id="IPR004616">
    <property type="entry name" value="Leu/Phe-tRNA_Trfase"/>
</dbReference>
<dbReference type="InterPro" id="IPR016181">
    <property type="entry name" value="Acyl_CoA_acyltransferase"/>
</dbReference>
<dbReference type="Pfam" id="PF03588">
    <property type="entry name" value="Leu_Phe_trans"/>
    <property type="match status" value="1"/>
</dbReference>
<evidence type="ECO:0000256" key="2">
    <source>
        <dbReference type="ARBA" id="ARBA00022490"/>
    </source>
</evidence>
<reference evidence="5" key="1">
    <citation type="submission" date="2018-05" db="EMBL/GenBank/DDBJ databases">
        <authorList>
            <person name="Lanie J.A."/>
            <person name="Ng W.-L."/>
            <person name="Kazmierczak K.M."/>
            <person name="Andrzejewski T.M."/>
            <person name="Davidsen T.M."/>
            <person name="Wayne K.J."/>
            <person name="Tettelin H."/>
            <person name="Glass J.I."/>
            <person name="Rusch D."/>
            <person name="Podicherti R."/>
            <person name="Tsui H.-C.T."/>
            <person name="Winkler M.E."/>
        </authorList>
    </citation>
    <scope>NUCLEOTIDE SEQUENCE</scope>
</reference>
<organism evidence="5">
    <name type="scientific">marine metagenome</name>
    <dbReference type="NCBI Taxonomy" id="408172"/>
    <lineage>
        <taxon>unclassified sequences</taxon>
        <taxon>metagenomes</taxon>
        <taxon>ecological metagenomes</taxon>
    </lineage>
</organism>
<dbReference type="FunFam" id="3.30.70.3550:FF:000001">
    <property type="entry name" value="Leucyl/phenylalanyl-tRNA--protein transferase"/>
    <property type="match status" value="1"/>
</dbReference>
<evidence type="ECO:0000313" key="5">
    <source>
        <dbReference type="EMBL" id="SVB63387.1"/>
    </source>
</evidence>
<gene>
    <name evidence="5" type="ORF">METZ01_LOCUS216241</name>
</gene>